<keyword evidence="5" id="KW-1185">Reference proteome</keyword>
<feature type="compositionally biased region" description="Basic and acidic residues" evidence="1">
    <location>
        <begin position="331"/>
        <end position="340"/>
    </location>
</feature>
<evidence type="ECO:0000313" key="4">
    <source>
        <dbReference type="EMBL" id="TXK26769.1"/>
    </source>
</evidence>
<dbReference type="InterPro" id="IPR050879">
    <property type="entry name" value="Acyltransferase_3"/>
</dbReference>
<dbReference type="GO" id="GO:0009103">
    <property type="term" value="P:lipopolysaccharide biosynthetic process"/>
    <property type="evidence" value="ECO:0007669"/>
    <property type="project" value="TreeGrafter"/>
</dbReference>
<dbReference type="GO" id="GO:0016020">
    <property type="term" value="C:membrane"/>
    <property type="evidence" value="ECO:0007669"/>
    <property type="project" value="TreeGrafter"/>
</dbReference>
<dbReference type="GO" id="GO:0016747">
    <property type="term" value="F:acyltransferase activity, transferring groups other than amino-acyl groups"/>
    <property type="evidence" value="ECO:0007669"/>
    <property type="project" value="InterPro"/>
</dbReference>
<dbReference type="InterPro" id="IPR002656">
    <property type="entry name" value="Acyl_transf_3_dom"/>
</dbReference>
<dbReference type="PANTHER" id="PTHR23028:SF53">
    <property type="entry name" value="ACYL_TRANSF_3 DOMAIN-CONTAINING PROTEIN"/>
    <property type="match status" value="1"/>
</dbReference>
<accession>A0A5C8IZG2</accession>
<feature type="transmembrane region" description="Helical" evidence="2">
    <location>
        <begin position="215"/>
        <end position="248"/>
    </location>
</feature>
<feature type="domain" description="Acyltransferase 3" evidence="3">
    <location>
        <begin position="8"/>
        <end position="311"/>
    </location>
</feature>
<feature type="transmembrane region" description="Helical" evidence="2">
    <location>
        <begin position="157"/>
        <end position="174"/>
    </location>
</feature>
<keyword evidence="4" id="KW-0808">Transferase</keyword>
<dbReference type="Proteomes" id="UP000321926">
    <property type="component" value="Unassembled WGS sequence"/>
</dbReference>
<feature type="transmembrane region" description="Helical" evidence="2">
    <location>
        <begin position="131"/>
        <end position="150"/>
    </location>
</feature>
<dbReference type="EMBL" id="VRTY01000123">
    <property type="protein sequence ID" value="TXK26769.1"/>
    <property type="molecule type" value="Genomic_DNA"/>
</dbReference>
<sequence length="369" mass="42707">MEKNRLLFMDSLRGIAAFLVVLYHYTSTYRSLYGHNFPKQFDFAYGNYGVELFFMISGFVIFFSFKRVKDGKDFLFKRVSRLYPAYWFCAIVTFASVQLIGLPGLETTFTDFLVNLTMFQKLAGVPEVDGVYWTLFYEWMFYLMLLVIFVTRKLDKILYIGAVWMVLNFVNVHVYEIPYASKLLNLYYGVFFYSGILFYLLKYKPEARRHVQVQLALATAVALSLYMHKGLADVCIIAGIYLVFYLSISGKLDFMSNKVFLFLGSISYPLYLFHQYIGYIIITNLKPYFGNSVLLVVPPIIFSIVCAYLIAVYVEQPMAQLLKNWYKKLSDSKPATEKEPVPTSGFARPKQEEPEKFRIGSIAPSTEMS</sequence>
<feature type="transmembrane region" description="Helical" evidence="2">
    <location>
        <begin position="7"/>
        <end position="25"/>
    </location>
</feature>
<feature type="transmembrane region" description="Helical" evidence="2">
    <location>
        <begin position="260"/>
        <end position="281"/>
    </location>
</feature>
<dbReference type="AlphaFoldDB" id="A0A5C8IZG2"/>
<feature type="region of interest" description="Disordered" evidence="1">
    <location>
        <begin position="331"/>
        <end position="369"/>
    </location>
</feature>
<evidence type="ECO:0000259" key="3">
    <source>
        <dbReference type="Pfam" id="PF01757"/>
    </source>
</evidence>
<evidence type="ECO:0000256" key="1">
    <source>
        <dbReference type="SAM" id="MobiDB-lite"/>
    </source>
</evidence>
<feature type="transmembrane region" description="Helical" evidence="2">
    <location>
        <begin position="293"/>
        <end position="314"/>
    </location>
</feature>
<name>A0A5C8IZG2_9BACT</name>
<organism evidence="4 5">
    <name type="scientific">Pontibacter qinzhouensis</name>
    <dbReference type="NCBI Taxonomy" id="2603253"/>
    <lineage>
        <taxon>Bacteria</taxon>
        <taxon>Pseudomonadati</taxon>
        <taxon>Bacteroidota</taxon>
        <taxon>Cytophagia</taxon>
        <taxon>Cytophagales</taxon>
        <taxon>Hymenobacteraceae</taxon>
        <taxon>Pontibacter</taxon>
    </lineage>
</organism>
<keyword evidence="4" id="KW-0012">Acyltransferase</keyword>
<dbReference type="Pfam" id="PF01757">
    <property type="entry name" value="Acyl_transf_3"/>
    <property type="match status" value="1"/>
</dbReference>
<protein>
    <submittedName>
        <fullName evidence="4">Acyltransferase</fullName>
    </submittedName>
</protein>
<keyword evidence="2" id="KW-1133">Transmembrane helix</keyword>
<feature type="transmembrane region" description="Helical" evidence="2">
    <location>
        <begin position="85"/>
        <end position="105"/>
    </location>
</feature>
<evidence type="ECO:0000256" key="2">
    <source>
        <dbReference type="SAM" id="Phobius"/>
    </source>
</evidence>
<proteinExistence type="predicted"/>
<gene>
    <name evidence="4" type="ORF">FVR03_21520</name>
</gene>
<keyword evidence="2" id="KW-0472">Membrane</keyword>
<feature type="transmembrane region" description="Helical" evidence="2">
    <location>
        <begin position="45"/>
        <end position="65"/>
    </location>
</feature>
<feature type="transmembrane region" description="Helical" evidence="2">
    <location>
        <begin position="186"/>
        <end position="203"/>
    </location>
</feature>
<evidence type="ECO:0000313" key="5">
    <source>
        <dbReference type="Proteomes" id="UP000321926"/>
    </source>
</evidence>
<dbReference type="OrthoDB" id="290051at2"/>
<reference evidence="4 5" key="1">
    <citation type="submission" date="2019-08" db="EMBL/GenBank/DDBJ databases">
        <authorList>
            <person name="Shi S."/>
        </authorList>
    </citation>
    <scope>NUCLEOTIDE SEQUENCE [LARGE SCALE GENOMIC DNA]</scope>
    <source>
        <strain evidence="4 5">GY10130</strain>
    </source>
</reference>
<feature type="compositionally biased region" description="Basic and acidic residues" evidence="1">
    <location>
        <begin position="349"/>
        <end position="358"/>
    </location>
</feature>
<dbReference type="PANTHER" id="PTHR23028">
    <property type="entry name" value="ACETYLTRANSFERASE"/>
    <property type="match status" value="1"/>
</dbReference>
<comment type="caution">
    <text evidence="4">The sequence shown here is derived from an EMBL/GenBank/DDBJ whole genome shotgun (WGS) entry which is preliminary data.</text>
</comment>
<keyword evidence="2" id="KW-0812">Transmembrane</keyword>